<dbReference type="EMBL" id="NAJL01000049">
    <property type="protein sequence ID" value="TKA23928.1"/>
    <property type="molecule type" value="Genomic_DNA"/>
</dbReference>
<evidence type="ECO:0000256" key="1">
    <source>
        <dbReference type="SAM" id="MobiDB-lite"/>
    </source>
</evidence>
<dbReference type="AlphaFoldDB" id="A0A4U0TPF2"/>
<sequence>MATVLKTLDRVTYDQGALLEGDAFSILSGSPHILRSPEFALADGAIDCSRTYEPEMTYTQRYWEMQSFEPSEAPELCLFDVKSSVGGHLRQGYLIPNYHQKQMDPDAEVLQAEDRALSVVNKPRHQRLPPKAYGGLDPSGSPYRMPIALLTQAIASVRECALGRGSYTNPWTQVTFAAWKPYTTRDIRWMRPLDGTTQLTAYTCAMEILQASKRAGCMAFNFMGLAPRVADFWLDNVTVQHKVDSRPRKTGGALRSVAIARKGHYYFNELERFDFLMQYFETAAKPPRRFCFFIPEKVIPDHFYVTRDVVASFDLPEFRLYRMEMDANLEWVMHIKQIIVDNPKPRREGMRPRRGKEDLVPREEEKDVDLLLYREPLCEGGRGQHEYHDAMTRGHWRFFYGVMAEGRGLLVVLSRNNPIGDWGYCRYHWTPEDQEAFASSHTPRPAYALPAQVAVVPICYYARHQPTGHAGPNLTAAEFRRLNSSALRRLVVWDIGGPDVRGAQPLLAIVPSEDIQPTSLQTESLTANVGKNKNAGEWDVYNPNVSDVLNTGRYQSEYGIAAGPRVYGSYDWATMWELLDAFTGMATVEHPRSFHRDPVLYRHTLQIVHERLAQEHREGQQVEGGEGEGANKVTEGED</sequence>
<comment type="caution">
    <text evidence="2">The sequence shown here is derived from an EMBL/GenBank/DDBJ whole genome shotgun (WGS) entry which is preliminary data.</text>
</comment>
<accession>A0A4U0TPF2</accession>
<protein>
    <submittedName>
        <fullName evidence="2">Uncharacterized protein</fullName>
    </submittedName>
</protein>
<proteinExistence type="predicted"/>
<evidence type="ECO:0000313" key="2">
    <source>
        <dbReference type="EMBL" id="TKA23928.1"/>
    </source>
</evidence>
<name>A0A4U0TPF2_9PEZI</name>
<organism evidence="2 3">
    <name type="scientific">Salinomyces thailandicus</name>
    <dbReference type="NCBI Taxonomy" id="706561"/>
    <lineage>
        <taxon>Eukaryota</taxon>
        <taxon>Fungi</taxon>
        <taxon>Dikarya</taxon>
        <taxon>Ascomycota</taxon>
        <taxon>Pezizomycotina</taxon>
        <taxon>Dothideomycetes</taxon>
        <taxon>Dothideomycetidae</taxon>
        <taxon>Mycosphaerellales</taxon>
        <taxon>Teratosphaeriaceae</taxon>
        <taxon>Salinomyces</taxon>
    </lineage>
</organism>
<evidence type="ECO:0000313" key="3">
    <source>
        <dbReference type="Proteomes" id="UP000308549"/>
    </source>
</evidence>
<gene>
    <name evidence="2" type="ORF">B0A50_06434</name>
</gene>
<reference evidence="2 3" key="1">
    <citation type="submission" date="2017-03" db="EMBL/GenBank/DDBJ databases">
        <title>Genomes of endolithic fungi from Antarctica.</title>
        <authorList>
            <person name="Coleine C."/>
            <person name="Masonjones S."/>
            <person name="Stajich J.E."/>
        </authorList>
    </citation>
    <scope>NUCLEOTIDE SEQUENCE [LARGE SCALE GENOMIC DNA]</scope>
    <source>
        <strain evidence="2 3">CCFEE 6315</strain>
    </source>
</reference>
<feature type="region of interest" description="Disordered" evidence="1">
    <location>
        <begin position="615"/>
        <end position="638"/>
    </location>
</feature>
<dbReference type="Proteomes" id="UP000308549">
    <property type="component" value="Unassembled WGS sequence"/>
</dbReference>
<dbReference type="OrthoDB" id="3943890at2759"/>
<keyword evidence="3" id="KW-1185">Reference proteome</keyword>